<dbReference type="AlphaFoldDB" id="A0A0F9QV40"/>
<name>A0A0F9QV40_9ZZZZ</name>
<reference evidence="1" key="1">
    <citation type="journal article" date="2015" name="Nature">
        <title>Complex archaea that bridge the gap between prokaryotes and eukaryotes.</title>
        <authorList>
            <person name="Spang A."/>
            <person name="Saw J.H."/>
            <person name="Jorgensen S.L."/>
            <person name="Zaremba-Niedzwiedzka K."/>
            <person name="Martijn J."/>
            <person name="Lind A.E."/>
            <person name="van Eijk R."/>
            <person name="Schleper C."/>
            <person name="Guy L."/>
            <person name="Ettema T.J."/>
        </authorList>
    </citation>
    <scope>NUCLEOTIDE SEQUENCE</scope>
</reference>
<sequence>MQLALNFDLLPIEPDEWNLTQELAEELHEKFYIRSIKLLRDSVKGGKQWQELMSWIDEPIVNDNRPFSFATCCKVIGIEDPEANRETIKKYLAM</sequence>
<accession>A0A0F9QV40</accession>
<proteinExistence type="predicted"/>
<organism evidence="1">
    <name type="scientific">marine sediment metagenome</name>
    <dbReference type="NCBI Taxonomy" id="412755"/>
    <lineage>
        <taxon>unclassified sequences</taxon>
        <taxon>metagenomes</taxon>
        <taxon>ecological metagenomes</taxon>
    </lineage>
</organism>
<evidence type="ECO:0000313" key="1">
    <source>
        <dbReference type="EMBL" id="KKN48170.1"/>
    </source>
</evidence>
<gene>
    <name evidence="1" type="ORF">LCGC14_0655520</name>
</gene>
<protein>
    <submittedName>
        <fullName evidence="1">Uncharacterized protein</fullName>
    </submittedName>
</protein>
<dbReference type="EMBL" id="LAZR01001234">
    <property type="protein sequence ID" value="KKN48170.1"/>
    <property type="molecule type" value="Genomic_DNA"/>
</dbReference>
<comment type="caution">
    <text evidence="1">The sequence shown here is derived from an EMBL/GenBank/DDBJ whole genome shotgun (WGS) entry which is preliminary data.</text>
</comment>